<dbReference type="AlphaFoldDB" id="A0AB34IS65"/>
<feature type="transmembrane region" description="Helical" evidence="2">
    <location>
        <begin position="35"/>
        <end position="58"/>
    </location>
</feature>
<gene>
    <name evidence="4" type="ORF">AB1Y20_010716</name>
</gene>
<dbReference type="Pfam" id="PF00226">
    <property type="entry name" value="DnaJ"/>
    <property type="match status" value="1"/>
</dbReference>
<feature type="region of interest" description="Disordered" evidence="1">
    <location>
        <begin position="1"/>
        <end position="33"/>
    </location>
</feature>
<organism evidence="4 5">
    <name type="scientific">Prymnesium parvum</name>
    <name type="common">Toxic golden alga</name>
    <dbReference type="NCBI Taxonomy" id="97485"/>
    <lineage>
        <taxon>Eukaryota</taxon>
        <taxon>Haptista</taxon>
        <taxon>Haptophyta</taxon>
        <taxon>Prymnesiophyceae</taxon>
        <taxon>Prymnesiales</taxon>
        <taxon>Prymnesiaceae</taxon>
        <taxon>Prymnesium</taxon>
    </lineage>
</organism>
<keyword evidence="2" id="KW-1133">Transmembrane helix</keyword>
<evidence type="ECO:0000259" key="3">
    <source>
        <dbReference type="PROSITE" id="PS50076"/>
    </source>
</evidence>
<keyword evidence="5" id="KW-1185">Reference proteome</keyword>
<evidence type="ECO:0000313" key="5">
    <source>
        <dbReference type="Proteomes" id="UP001515480"/>
    </source>
</evidence>
<dbReference type="SMART" id="SM00271">
    <property type="entry name" value="DnaJ"/>
    <property type="match status" value="1"/>
</dbReference>
<feature type="domain" description="J" evidence="3">
    <location>
        <begin position="149"/>
        <end position="211"/>
    </location>
</feature>
<reference evidence="4 5" key="1">
    <citation type="journal article" date="2024" name="Science">
        <title>Giant polyketide synthase enzymes in the biosynthesis of giant marine polyether toxins.</title>
        <authorList>
            <person name="Fallon T.R."/>
            <person name="Shende V.V."/>
            <person name="Wierzbicki I.H."/>
            <person name="Pendleton A.L."/>
            <person name="Watervoot N.F."/>
            <person name="Auber R.P."/>
            <person name="Gonzalez D.J."/>
            <person name="Wisecaver J.H."/>
            <person name="Moore B.S."/>
        </authorList>
    </citation>
    <scope>NUCLEOTIDE SEQUENCE [LARGE SCALE GENOMIC DNA]</scope>
    <source>
        <strain evidence="4 5">12B1</strain>
    </source>
</reference>
<dbReference type="InterPro" id="IPR036869">
    <property type="entry name" value="J_dom_sf"/>
</dbReference>
<evidence type="ECO:0000256" key="1">
    <source>
        <dbReference type="SAM" id="MobiDB-lite"/>
    </source>
</evidence>
<sequence length="211" mass="22711">MAACSRPTPEPTSPHADTSPHHDSSPRSSASEPGWGSVLGGVALVGAAAGYAALAFTFRRVGTSSAGRYNAAAADLSLSEAVSREWERGSFETRFRAATAEFERAHAAFEEQMHRRQSSGQFGASAEHWKHKFEEHSTAGGSNTHVTDWAYEELGIPRSKQAGATIEEIKVAYRNRALKTHPDAGGDSAAFKRVTHALEAIFADRRARSKS</sequence>
<dbReference type="CDD" id="cd06257">
    <property type="entry name" value="DnaJ"/>
    <property type="match status" value="1"/>
</dbReference>
<dbReference type="EMBL" id="JBGBPQ010000020">
    <property type="protein sequence ID" value="KAL1504309.1"/>
    <property type="molecule type" value="Genomic_DNA"/>
</dbReference>
<evidence type="ECO:0000313" key="4">
    <source>
        <dbReference type="EMBL" id="KAL1504309.1"/>
    </source>
</evidence>
<keyword evidence="2" id="KW-0472">Membrane</keyword>
<evidence type="ECO:0000256" key="2">
    <source>
        <dbReference type="SAM" id="Phobius"/>
    </source>
</evidence>
<comment type="caution">
    <text evidence="4">The sequence shown here is derived from an EMBL/GenBank/DDBJ whole genome shotgun (WGS) entry which is preliminary data.</text>
</comment>
<protein>
    <recommendedName>
        <fullName evidence="3">J domain-containing protein</fullName>
    </recommendedName>
</protein>
<dbReference type="PROSITE" id="PS50076">
    <property type="entry name" value="DNAJ_2"/>
    <property type="match status" value="1"/>
</dbReference>
<proteinExistence type="predicted"/>
<accession>A0AB34IS65</accession>
<keyword evidence="2" id="KW-0812">Transmembrane</keyword>
<name>A0AB34IS65_PRYPA</name>
<dbReference type="Proteomes" id="UP001515480">
    <property type="component" value="Unassembled WGS sequence"/>
</dbReference>
<dbReference type="SUPFAM" id="SSF46565">
    <property type="entry name" value="Chaperone J-domain"/>
    <property type="match status" value="1"/>
</dbReference>
<dbReference type="Gene3D" id="1.10.287.110">
    <property type="entry name" value="DnaJ domain"/>
    <property type="match status" value="1"/>
</dbReference>
<dbReference type="InterPro" id="IPR001623">
    <property type="entry name" value="DnaJ_domain"/>
</dbReference>